<keyword evidence="14" id="KW-1185">Reference proteome</keyword>
<dbReference type="HAMAP" id="MF_00255">
    <property type="entry name" value="Gly_tRNA_synth_beta"/>
    <property type="match status" value="1"/>
</dbReference>
<dbReference type="GO" id="GO:0005524">
    <property type="term" value="F:ATP binding"/>
    <property type="evidence" value="ECO:0007669"/>
    <property type="project" value="UniProtKB-UniRule"/>
</dbReference>
<proteinExistence type="inferred from homology"/>
<evidence type="ECO:0000313" key="13">
    <source>
        <dbReference type="EMBL" id="ART57950.1"/>
    </source>
</evidence>
<evidence type="ECO:0000256" key="7">
    <source>
        <dbReference type="ARBA" id="ARBA00022840"/>
    </source>
</evidence>
<dbReference type="EMBL" id="CP021366">
    <property type="protein sequence ID" value="ART57950.1"/>
    <property type="molecule type" value="Genomic_DNA"/>
</dbReference>
<dbReference type="GO" id="GO:0006420">
    <property type="term" value="P:arginyl-tRNA aminoacylation"/>
    <property type="evidence" value="ECO:0007669"/>
    <property type="project" value="InterPro"/>
</dbReference>
<evidence type="ECO:0000256" key="3">
    <source>
        <dbReference type="ARBA" id="ARBA00011209"/>
    </source>
</evidence>
<dbReference type="PRINTS" id="PR01045">
    <property type="entry name" value="TRNASYNTHGB"/>
</dbReference>
<dbReference type="GO" id="GO:0004814">
    <property type="term" value="F:arginine-tRNA ligase activity"/>
    <property type="evidence" value="ECO:0007669"/>
    <property type="project" value="InterPro"/>
</dbReference>
<dbReference type="GO" id="GO:0005829">
    <property type="term" value="C:cytosol"/>
    <property type="evidence" value="ECO:0007669"/>
    <property type="project" value="TreeGrafter"/>
</dbReference>
<dbReference type="EC" id="6.1.1.14" evidence="11"/>
<evidence type="ECO:0000256" key="1">
    <source>
        <dbReference type="ARBA" id="ARBA00004496"/>
    </source>
</evidence>
<keyword evidence="5 11" id="KW-0436">Ligase</keyword>
<evidence type="ECO:0000256" key="6">
    <source>
        <dbReference type="ARBA" id="ARBA00022741"/>
    </source>
</evidence>
<dbReference type="GO" id="GO:0006426">
    <property type="term" value="P:glycyl-tRNA aminoacylation"/>
    <property type="evidence" value="ECO:0007669"/>
    <property type="project" value="UniProtKB-UniRule"/>
</dbReference>
<organism evidence="13 14">
    <name type="scientific">Acidovorax carolinensis</name>
    <dbReference type="NCBI Taxonomy" id="553814"/>
    <lineage>
        <taxon>Bacteria</taxon>
        <taxon>Pseudomonadati</taxon>
        <taxon>Pseudomonadota</taxon>
        <taxon>Betaproteobacteria</taxon>
        <taxon>Burkholderiales</taxon>
        <taxon>Comamonadaceae</taxon>
        <taxon>Acidovorax</taxon>
    </lineage>
</organism>
<comment type="similarity">
    <text evidence="2 11">Belongs to the class-II aminoacyl-tRNA synthetase family.</text>
</comment>
<keyword evidence="9 11" id="KW-0030">Aminoacyl-tRNA synthetase</keyword>
<dbReference type="Pfam" id="PF02092">
    <property type="entry name" value="tRNA_synt_2f"/>
    <property type="match status" value="1"/>
</dbReference>
<dbReference type="InterPro" id="IPR015944">
    <property type="entry name" value="Gly-tRNA-synth_bsu"/>
</dbReference>
<dbReference type="Pfam" id="PF05746">
    <property type="entry name" value="DALR_1"/>
    <property type="match status" value="1"/>
</dbReference>
<feature type="domain" description="DALR anticodon binding" evidence="12">
    <location>
        <begin position="602"/>
        <end position="700"/>
    </location>
</feature>
<dbReference type="OrthoDB" id="9775440at2"/>
<name>A0A240UA91_9BURK</name>
<dbReference type="PANTHER" id="PTHR30075">
    <property type="entry name" value="GLYCYL-TRNA SYNTHETASE"/>
    <property type="match status" value="1"/>
</dbReference>
<evidence type="ECO:0000259" key="12">
    <source>
        <dbReference type="Pfam" id="PF05746"/>
    </source>
</evidence>
<dbReference type="PROSITE" id="PS50861">
    <property type="entry name" value="AA_TRNA_LIGASE_II_GLYAB"/>
    <property type="match status" value="1"/>
</dbReference>
<sequence>MTTQNLLVELFVEELPPKALQKLGDAFASVLADQLKAQGLTSADTAVTAYASPRRLAAHVSHVALKAEDKAVQQKLMPVSVGLNAEGQPTPALLKKLQALGADLSDPVAAVAALQRAPDGKAEALFYDSLVTGATLDTGLQKALDEAIAKLPIPKVMSYQLETDCELPGWSSVHFVRPAHGLVALHGTTVVPVKALGLTAGCTTQGHRFEALVSPVVVPHADQYAEVLQSDGAVIASFAARRAEIARQLAAAAAKVGNGARPIDDDALLDEVTALVERPNVLICEFESQFLDVPQECLILTMKANQKYFPLLDAAGKLTNKFLVVSNISPEDTSFVTGGNERVVRPRLADAKFFFDQDRKKTLASRVEGLSKVVYHNKLGTQGERVERVRAIAKAIATQLGDAALVADADQAALLAKTDLVTDMVGEFPELQGTMGRYYALNDGLGEVIADAIEDHYKPRFAGDTLPRNTAGVVVALADKLETLVGMFGIGNLPTGDRDPFALRRHALGVIRMLVEKDLPLDLHALLTGAVPAFGDKITDASAALADFIYDRLAGGLREQGYSAQEVDAVLALRPQRLAQVPQFLAAVRAFAALPESAALAAANKRVSNILKKAGEVDAHVNPNLLPEQAEQDLYAALQRFVPEANAQFDAGDYTASLQTLAVLRAPVDAFFDDVMVNAEQLDLRLNRQGLLKSLHDAMNRVADLSRLAA</sequence>
<gene>
    <name evidence="11" type="primary">glyS</name>
    <name evidence="13" type="ORF">CBP36_02930</name>
</gene>
<keyword evidence="4 11" id="KW-0963">Cytoplasm</keyword>
<dbReference type="Proteomes" id="UP000194440">
    <property type="component" value="Chromosome"/>
</dbReference>
<evidence type="ECO:0000313" key="14">
    <source>
        <dbReference type="Proteomes" id="UP000194440"/>
    </source>
</evidence>
<dbReference type="NCBIfam" id="TIGR00211">
    <property type="entry name" value="glyS"/>
    <property type="match status" value="1"/>
</dbReference>
<dbReference type="GO" id="GO:0004820">
    <property type="term" value="F:glycine-tRNA ligase activity"/>
    <property type="evidence" value="ECO:0007669"/>
    <property type="project" value="UniProtKB-UniRule"/>
</dbReference>
<accession>A0A240UA91</accession>
<evidence type="ECO:0000256" key="2">
    <source>
        <dbReference type="ARBA" id="ARBA00008226"/>
    </source>
</evidence>
<dbReference type="SUPFAM" id="SSF109604">
    <property type="entry name" value="HD-domain/PDEase-like"/>
    <property type="match status" value="1"/>
</dbReference>
<dbReference type="InterPro" id="IPR008909">
    <property type="entry name" value="DALR_anticod-bd"/>
</dbReference>
<dbReference type="InterPro" id="IPR006194">
    <property type="entry name" value="Gly-tRNA-synth_heterodimer"/>
</dbReference>
<comment type="subunit">
    <text evidence="3 11">Tetramer of two alpha and two beta subunits.</text>
</comment>
<dbReference type="AlphaFoldDB" id="A0A240UA91"/>
<dbReference type="RefSeq" id="WP_086926510.1">
    <property type="nucleotide sequence ID" value="NZ_CP021362.1"/>
</dbReference>
<evidence type="ECO:0000256" key="9">
    <source>
        <dbReference type="ARBA" id="ARBA00023146"/>
    </source>
</evidence>
<evidence type="ECO:0000256" key="4">
    <source>
        <dbReference type="ARBA" id="ARBA00022490"/>
    </source>
</evidence>
<reference evidence="13" key="1">
    <citation type="submission" date="2017-05" db="EMBL/GenBank/DDBJ databases">
        <title>Polyphasic characterization of four soil-derived phenanthrene-degrading Acidovorax strains and proposal of Acidovorax phenanthrenivorans sp. nov.</title>
        <authorList>
            <person name="Singleton D."/>
            <person name="Lee J."/>
            <person name="Dickey A.N."/>
            <person name="Stroud A."/>
            <person name="Scholl E.H."/>
            <person name="Wright F.A."/>
            <person name="Aitken M.D."/>
        </authorList>
    </citation>
    <scope>NUCLEOTIDE SEQUENCE</scope>
    <source>
        <strain evidence="13">P4</strain>
    </source>
</reference>
<dbReference type="PANTHER" id="PTHR30075:SF2">
    <property type="entry name" value="GLYCINE--TRNA LIGASE, CHLOROPLASTIC_MITOCHONDRIAL 2"/>
    <property type="match status" value="1"/>
</dbReference>
<dbReference type="KEGG" id="acip:CBP36_02930"/>
<protein>
    <recommendedName>
        <fullName evidence="11">Glycine--tRNA ligase beta subunit</fullName>
        <ecNumber evidence="11">6.1.1.14</ecNumber>
    </recommendedName>
    <alternativeName>
        <fullName evidence="11">Glycyl-tRNA synthetase beta subunit</fullName>
        <shortName evidence="11">GlyRS</shortName>
    </alternativeName>
</protein>
<evidence type="ECO:0000256" key="8">
    <source>
        <dbReference type="ARBA" id="ARBA00022917"/>
    </source>
</evidence>
<evidence type="ECO:0000256" key="10">
    <source>
        <dbReference type="ARBA" id="ARBA00047937"/>
    </source>
</evidence>
<evidence type="ECO:0000256" key="11">
    <source>
        <dbReference type="HAMAP-Rule" id="MF_00255"/>
    </source>
</evidence>
<dbReference type="KEGG" id="acis:CBP35_16010"/>
<evidence type="ECO:0000256" key="5">
    <source>
        <dbReference type="ARBA" id="ARBA00022598"/>
    </source>
</evidence>
<keyword evidence="6 11" id="KW-0547">Nucleotide-binding</keyword>
<keyword evidence="8 11" id="KW-0648">Protein biosynthesis</keyword>
<keyword evidence="7 11" id="KW-0067">ATP-binding</keyword>
<comment type="subcellular location">
    <subcellularLocation>
        <location evidence="1 11">Cytoplasm</location>
    </subcellularLocation>
</comment>
<comment type="catalytic activity">
    <reaction evidence="10 11">
        <text>tRNA(Gly) + glycine + ATP = glycyl-tRNA(Gly) + AMP + diphosphate</text>
        <dbReference type="Rhea" id="RHEA:16013"/>
        <dbReference type="Rhea" id="RHEA-COMP:9664"/>
        <dbReference type="Rhea" id="RHEA-COMP:9683"/>
        <dbReference type="ChEBI" id="CHEBI:30616"/>
        <dbReference type="ChEBI" id="CHEBI:33019"/>
        <dbReference type="ChEBI" id="CHEBI:57305"/>
        <dbReference type="ChEBI" id="CHEBI:78442"/>
        <dbReference type="ChEBI" id="CHEBI:78522"/>
        <dbReference type="ChEBI" id="CHEBI:456215"/>
        <dbReference type="EC" id="6.1.1.14"/>
    </reaction>
</comment>